<reference evidence="2" key="1">
    <citation type="submission" date="2023-03" db="EMBL/GenBank/DDBJ databases">
        <title>Massive genome expansion in bonnet fungi (Mycena s.s.) driven by repeated elements and novel gene families across ecological guilds.</title>
        <authorList>
            <consortium name="Lawrence Berkeley National Laboratory"/>
            <person name="Harder C.B."/>
            <person name="Miyauchi S."/>
            <person name="Viragh M."/>
            <person name="Kuo A."/>
            <person name="Thoen E."/>
            <person name="Andreopoulos B."/>
            <person name="Lu D."/>
            <person name="Skrede I."/>
            <person name="Drula E."/>
            <person name="Henrissat B."/>
            <person name="Morin E."/>
            <person name="Kohler A."/>
            <person name="Barry K."/>
            <person name="LaButti K."/>
            <person name="Morin E."/>
            <person name="Salamov A."/>
            <person name="Lipzen A."/>
            <person name="Mereny Z."/>
            <person name="Hegedus B."/>
            <person name="Baldrian P."/>
            <person name="Stursova M."/>
            <person name="Weitz H."/>
            <person name="Taylor A."/>
            <person name="Grigoriev I.V."/>
            <person name="Nagy L.G."/>
            <person name="Martin F."/>
            <person name="Kauserud H."/>
        </authorList>
    </citation>
    <scope>NUCLEOTIDE SEQUENCE</scope>
    <source>
        <strain evidence="2">9144</strain>
    </source>
</reference>
<keyword evidence="3" id="KW-1185">Reference proteome</keyword>
<proteinExistence type="predicted"/>
<evidence type="ECO:0000313" key="2">
    <source>
        <dbReference type="EMBL" id="KAJ7199822.1"/>
    </source>
</evidence>
<dbReference type="AlphaFoldDB" id="A0AAD6Y3R3"/>
<feature type="domain" description="DUF6589" evidence="1">
    <location>
        <begin position="128"/>
        <end position="471"/>
    </location>
</feature>
<dbReference type="InterPro" id="IPR046496">
    <property type="entry name" value="DUF6589"/>
</dbReference>
<feature type="non-terminal residue" evidence="2">
    <location>
        <position position="471"/>
    </location>
</feature>
<protein>
    <recommendedName>
        <fullName evidence="1">DUF6589 domain-containing protein</fullName>
    </recommendedName>
</protein>
<dbReference type="Proteomes" id="UP001219525">
    <property type="component" value="Unassembled WGS sequence"/>
</dbReference>
<evidence type="ECO:0000259" key="1">
    <source>
        <dbReference type="Pfam" id="PF20231"/>
    </source>
</evidence>
<gene>
    <name evidence="2" type="ORF">GGX14DRAFT_661229</name>
</gene>
<dbReference type="Pfam" id="PF20231">
    <property type="entry name" value="DUF6589"/>
    <property type="match status" value="1"/>
</dbReference>
<comment type="caution">
    <text evidence="2">The sequence shown here is derived from an EMBL/GenBank/DDBJ whole genome shotgun (WGS) entry which is preliminary data.</text>
</comment>
<name>A0AAD6Y3R3_9AGAR</name>
<accession>A0AAD6Y3R3</accession>
<dbReference type="EMBL" id="JARJCW010000066">
    <property type="protein sequence ID" value="KAJ7199822.1"/>
    <property type="molecule type" value="Genomic_DNA"/>
</dbReference>
<evidence type="ECO:0000313" key="3">
    <source>
        <dbReference type="Proteomes" id="UP001219525"/>
    </source>
</evidence>
<sequence>MLAFIRNRSTNLLPLLLGLFFVINGSSTRTINLLNNIGLSVSVRTVERLKLQISQTAVDLAIELLTSGRLYVIIYDNINIYLRKWEQRLINRNQMLNITNSAVIAIDEEGLDTEQAVNLDAWKALRGARKDASFASDIRPSKDDQAFIRRAFCWQIADILVSHTPGHLKWKDRPAMLDAVANSMPEDRPLQAKKTDARPFGVFDVNEGTKKGQAELDEQMRLRARQSEESWISRLRFRMGDWLTSNLIRLLKRDRADEPDSLDRMDFLKEQSALWHFALQATHMIMKAHYGEEGELDPTSLAWHKSQLHRVWDPSKPNYAAAKSLIRHSLIARLLHIPNLDQINSLVDDIVRDFATPDAARRAKAVKDDWMAHTIYFIRDALLFLEFEAGVRYADPGRVLRIMKYWAMMFRGAGQHNYARECVEFLIFFKYETPPMMQKVMERAWFYNRWGVRGRSIPADLYLEQLNYWVK</sequence>
<organism evidence="2 3">
    <name type="scientific">Mycena pura</name>
    <dbReference type="NCBI Taxonomy" id="153505"/>
    <lineage>
        <taxon>Eukaryota</taxon>
        <taxon>Fungi</taxon>
        <taxon>Dikarya</taxon>
        <taxon>Basidiomycota</taxon>
        <taxon>Agaricomycotina</taxon>
        <taxon>Agaricomycetes</taxon>
        <taxon>Agaricomycetidae</taxon>
        <taxon>Agaricales</taxon>
        <taxon>Marasmiineae</taxon>
        <taxon>Mycenaceae</taxon>
        <taxon>Mycena</taxon>
    </lineage>
</organism>